<name>A0A366DYI3_9NOCA</name>
<reference evidence="1 2" key="1">
    <citation type="submission" date="2018-06" db="EMBL/GenBank/DDBJ databases">
        <title>Genomic Encyclopedia of Type Strains, Phase IV (KMG-IV): sequencing the most valuable type-strain genomes for metagenomic binning, comparative biology and taxonomic classification.</title>
        <authorList>
            <person name="Goeker M."/>
        </authorList>
    </citation>
    <scope>NUCLEOTIDE SEQUENCE [LARGE SCALE GENOMIC DNA]</scope>
    <source>
        <strain evidence="1 2">DSM 44599</strain>
    </source>
</reference>
<dbReference type="EMBL" id="QNRE01000002">
    <property type="protein sequence ID" value="RBO94324.1"/>
    <property type="molecule type" value="Genomic_DNA"/>
</dbReference>
<dbReference type="Pfam" id="PF04075">
    <property type="entry name" value="F420H2_quin_red"/>
    <property type="match status" value="1"/>
</dbReference>
<dbReference type="OrthoDB" id="3778270at2"/>
<protein>
    <submittedName>
        <fullName evidence="1">Deazaflavin-dependent oxidoreductase (Nitroreductase family)</fullName>
    </submittedName>
</protein>
<gene>
    <name evidence="1" type="ORF">DFR74_102747</name>
</gene>
<sequence>MVLPRALASFNRQVTNPIAGLVAGKVPVLAVVRHAGRHSGRAYRTPVWAFEAEGEFRIALTYGIDSEWVKNVLAAGEFALETKGRTVELIDPAVLEDRSASWAPFGVRQALQLLGAKHYLRARRVV</sequence>
<accession>A0A366DYI3</accession>
<comment type="caution">
    <text evidence="1">The sequence shown here is derived from an EMBL/GenBank/DDBJ whole genome shotgun (WGS) entry which is preliminary data.</text>
</comment>
<dbReference type="STRING" id="1210090.GCA_001613185_05238"/>
<dbReference type="Proteomes" id="UP000252586">
    <property type="component" value="Unassembled WGS sequence"/>
</dbReference>
<proteinExistence type="predicted"/>
<dbReference type="GO" id="GO:0016491">
    <property type="term" value="F:oxidoreductase activity"/>
    <property type="evidence" value="ECO:0007669"/>
    <property type="project" value="InterPro"/>
</dbReference>
<dbReference type="InterPro" id="IPR012349">
    <property type="entry name" value="Split_barrel_FMN-bd"/>
</dbReference>
<dbReference type="Gene3D" id="2.30.110.10">
    <property type="entry name" value="Electron Transport, Fmn-binding Protein, Chain A"/>
    <property type="match status" value="1"/>
</dbReference>
<evidence type="ECO:0000313" key="2">
    <source>
        <dbReference type="Proteomes" id="UP000252586"/>
    </source>
</evidence>
<dbReference type="RefSeq" id="WP_067512202.1">
    <property type="nucleotide sequence ID" value="NZ_QNRE01000002.1"/>
</dbReference>
<dbReference type="AlphaFoldDB" id="A0A366DYI3"/>
<dbReference type="InterPro" id="IPR004378">
    <property type="entry name" value="F420H2_quin_Rdtase"/>
</dbReference>
<evidence type="ECO:0000313" key="1">
    <source>
        <dbReference type="EMBL" id="RBO94324.1"/>
    </source>
</evidence>
<keyword evidence="2" id="KW-1185">Reference proteome</keyword>
<organism evidence="1 2">
    <name type="scientific">Nocardia puris</name>
    <dbReference type="NCBI Taxonomy" id="208602"/>
    <lineage>
        <taxon>Bacteria</taxon>
        <taxon>Bacillati</taxon>
        <taxon>Actinomycetota</taxon>
        <taxon>Actinomycetes</taxon>
        <taxon>Mycobacteriales</taxon>
        <taxon>Nocardiaceae</taxon>
        <taxon>Nocardia</taxon>
    </lineage>
</organism>